<dbReference type="InterPro" id="IPR006162">
    <property type="entry name" value="Ppantetheine_attach_site"/>
</dbReference>
<dbReference type="FunFam" id="1.10.1200.10:FF:000007">
    <property type="entry name" value="Probable polyketide synthase pks17"/>
    <property type="match status" value="2"/>
</dbReference>
<dbReference type="Gene3D" id="3.30.70.3290">
    <property type="match status" value="3"/>
</dbReference>
<dbReference type="EMBL" id="JACHMV010000001">
    <property type="protein sequence ID" value="MBB4775911.1"/>
    <property type="molecule type" value="Genomic_DNA"/>
</dbReference>
<protein>
    <submittedName>
        <fullName evidence="12">Polyketide synthase 12</fullName>
    </submittedName>
    <submittedName>
        <fullName evidence="11">Type I polyketide synthase</fullName>
    </submittedName>
</protein>
<dbReference type="PROSITE" id="PS50075">
    <property type="entry name" value="CARRIER"/>
    <property type="match status" value="3"/>
</dbReference>
<dbReference type="InterPro" id="IPR013968">
    <property type="entry name" value="PKS_KR"/>
</dbReference>
<dbReference type="InterPro" id="IPR055123">
    <property type="entry name" value="SpnB-like_Rossmann"/>
</dbReference>
<accession>A0A7W7MYH4</accession>
<feature type="active site" description="Proton donor; for dehydratase activity" evidence="6">
    <location>
        <position position="2123"/>
    </location>
</feature>
<dbReference type="FunFam" id="3.40.47.10:FF:000019">
    <property type="entry name" value="Polyketide synthase type I"/>
    <property type="match status" value="3"/>
</dbReference>
<dbReference type="Pfam" id="PF00109">
    <property type="entry name" value="ketoacyl-synt"/>
    <property type="match status" value="3"/>
</dbReference>
<dbReference type="GO" id="GO:0016491">
    <property type="term" value="F:oxidoreductase activity"/>
    <property type="evidence" value="ECO:0007669"/>
    <property type="project" value="InterPro"/>
</dbReference>
<dbReference type="PROSITE" id="PS52004">
    <property type="entry name" value="KS3_2"/>
    <property type="match status" value="3"/>
</dbReference>
<dbReference type="SMART" id="SM00826">
    <property type="entry name" value="PKS_DH"/>
    <property type="match status" value="2"/>
</dbReference>
<dbReference type="GO" id="GO:0006633">
    <property type="term" value="P:fatty acid biosynthetic process"/>
    <property type="evidence" value="ECO:0007669"/>
    <property type="project" value="InterPro"/>
</dbReference>
<dbReference type="Pfam" id="PF21089">
    <property type="entry name" value="PKS_DH_N"/>
    <property type="match status" value="2"/>
</dbReference>
<dbReference type="SMART" id="SM00829">
    <property type="entry name" value="PKS_ER"/>
    <property type="match status" value="1"/>
</dbReference>
<reference evidence="11" key="1">
    <citation type="journal article" date="2014" name="Int. J. Syst. Evol. Microbiol.">
        <title>Complete genome of a new Firmicutes species belonging to the dominant human colonic microbiota ('Ruminococcus bicirculans') reveals two chromosomes and a selective capacity to utilize plant glucans.</title>
        <authorList>
            <consortium name="NISC Comparative Sequencing Program"/>
            <person name="Wegmann U."/>
            <person name="Louis P."/>
            <person name="Goesmann A."/>
            <person name="Henrissat B."/>
            <person name="Duncan S.H."/>
            <person name="Flint H.J."/>
        </authorList>
    </citation>
    <scope>NUCLEOTIDE SEQUENCE</scope>
    <source>
        <strain evidence="11">JCM 10667</strain>
    </source>
</reference>
<dbReference type="Pfam" id="PF00550">
    <property type="entry name" value="PP-binding"/>
    <property type="match status" value="3"/>
</dbReference>
<feature type="region of interest" description="N-terminal hotdog fold" evidence="6">
    <location>
        <begin position="3654"/>
        <end position="3779"/>
    </location>
</feature>
<evidence type="ECO:0000313" key="13">
    <source>
        <dbReference type="Proteomes" id="UP000549343"/>
    </source>
</evidence>
<dbReference type="InterPro" id="IPR011032">
    <property type="entry name" value="GroES-like_sf"/>
</dbReference>
<dbReference type="SMART" id="SM00823">
    <property type="entry name" value="PKS_PP"/>
    <property type="match status" value="3"/>
</dbReference>
<dbReference type="CDD" id="cd05195">
    <property type="entry name" value="enoyl_red"/>
    <property type="match status" value="1"/>
</dbReference>
<dbReference type="PROSITE" id="PS00012">
    <property type="entry name" value="PHOSPHOPANTETHEINE"/>
    <property type="match status" value="2"/>
</dbReference>
<dbReference type="Proteomes" id="UP001501427">
    <property type="component" value="Unassembled WGS sequence"/>
</dbReference>
<dbReference type="PROSITE" id="PS00606">
    <property type="entry name" value="KS3_1"/>
    <property type="match status" value="2"/>
</dbReference>
<feature type="region of interest" description="Disordered" evidence="7">
    <location>
        <begin position="2027"/>
        <end position="2058"/>
    </location>
</feature>
<evidence type="ECO:0000313" key="14">
    <source>
        <dbReference type="Proteomes" id="UP001501427"/>
    </source>
</evidence>
<dbReference type="GO" id="GO:0031177">
    <property type="term" value="F:phosphopantetheine binding"/>
    <property type="evidence" value="ECO:0007669"/>
    <property type="project" value="InterPro"/>
</dbReference>
<dbReference type="InterPro" id="IPR036291">
    <property type="entry name" value="NAD(P)-bd_dom_sf"/>
</dbReference>
<feature type="domain" description="Carrier" evidence="8">
    <location>
        <begin position="4754"/>
        <end position="4829"/>
    </location>
</feature>
<dbReference type="SUPFAM" id="SSF51735">
    <property type="entry name" value="NAD(P)-binding Rossmann-fold domains"/>
    <property type="match status" value="5"/>
</dbReference>
<dbReference type="InterPro" id="IPR014043">
    <property type="entry name" value="Acyl_transferase_dom"/>
</dbReference>
<feature type="region of interest" description="Disordered" evidence="7">
    <location>
        <begin position="3752"/>
        <end position="3790"/>
    </location>
</feature>
<dbReference type="SUPFAM" id="SSF101166">
    <property type="entry name" value="Docking domain A of the erythromycin polyketide synthase (DEBS)"/>
    <property type="match status" value="1"/>
</dbReference>
<keyword evidence="5" id="KW-0012">Acyltransferase</keyword>
<dbReference type="Proteomes" id="UP000549343">
    <property type="component" value="Unassembled WGS sequence"/>
</dbReference>
<dbReference type="FunFam" id="3.40.50.720:FF:000209">
    <property type="entry name" value="Polyketide synthase Pks12"/>
    <property type="match status" value="1"/>
</dbReference>
<dbReference type="InterPro" id="IPR001227">
    <property type="entry name" value="Ac_transferase_dom_sf"/>
</dbReference>
<keyword evidence="4" id="KW-0511">Multifunctional enzyme</keyword>
<dbReference type="InterPro" id="IPR009081">
    <property type="entry name" value="PP-bd_ACP"/>
</dbReference>
<dbReference type="EMBL" id="BAAAHD010000032">
    <property type="protein sequence ID" value="GAA0570563.1"/>
    <property type="molecule type" value="Genomic_DNA"/>
</dbReference>
<dbReference type="Gene3D" id="3.90.180.10">
    <property type="entry name" value="Medium-chain alcohol dehydrogenases, catalytic domain"/>
    <property type="match status" value="1"/>
</dbReference>
<keyword evidence="3" id="KW-0808">Transferase</keyword>
<dbReference type="InterPro" id="IPR018201">
    <property type="entry name" value="Ketoacyl_synth_AS"/>
</dbReference>
<dbReference type="PANTHER" id="PTHR43775:SF51">
    <property type="entry name" value="INACTIVE PHENOLPHTHIOCEROL SYNTHESIS POLYKETIDE SYNTHASE TYPE I PKS1-RELATED"/>
    <property type="match status" value="1"/>
</dbReference>
<dbReference type="PROSITE" id="PS52019">
    <property type="entry name" value="PKS_MFAS_DH"/>
    <property type="match status" value="2"/>
</dbReference>
<dbReference type="Gene3D" id="3.40.366.10">
    <property type="entry name" value="Malonyl-Coenzyme A Acyl Carrier Protein, domain 2"/>
    <property type="match status" value="3"/>
</dbReference>
<evidence type="ECO:0000256" key="2">
    <source>
        <dbReference type="ARBA" id="ARBA00022553"/>
    </source>
</evidence>
<feature type="domain" description="Carrier" evidence="8">
    <location>
        <begin position="2655"/>
        <end position="2730"/>
    </location>
</feature>
<dbReference type="SUPFAM" id="SSF47336">
    <property type="entry name" value="ACP-like"/>
    <property type="match status" value="3"/>
</dbReference>
<feature type="active site" description="Proton donor; for dehydratase activity" evidence="6">
    <location>
        <position position="3858"/>
    </location>
</feature>
<dbReference type="PROSITE" id="PS51257">
    <property type="entry name" value="PROKAR_LIPOPROTEIN"/>
    <property type="match status" value="1"/>
</dbReference>
<evidence type="ECO:0000259" key="9">
    <source>
        <dbReference type="PROSITE" id="PS52004"/>
    </source>
</evidence>
<dbReference type="InterPro" id="IPR057326">
    <property type="entry name" value="KR_dom"/>
</dbReference>
<dbReference type="InterPro" id="IPR013154">
    <property type="entry name" value="ADH-like_N"/>
</dbReference>
<proteinExistence type="predicted"/>
<dbReference type="FunFam" id="3.90.180.10:FF:000032">
    <property type="entry name" value="Probable polyketide synthase pks1"/>
    <property type="match status" value="1"/>
</dbReference>
<name>A0A7W7MYH4_9ACTN</name>
<dbReference type="Gene3D" id="3.40.50.11460">
    <property type="match status" value="1"/>
</dbReference>
<dbReference type="InterPro" id="IPR016035">
    <property type="entry name" value="Acyl_Trfase/lysoPLipase"/>
</dbReference>
<dbReference type="SUPFAM" id="SSF52151">
    <property type="entry name" value="FabD/lysophospholipase-like"/>
    <property type="match status" value="3"/>
</dbReference>
<dbReference type="SUPFAM" id="SSF55048">
    <property type="entry name" value="Probable ACP-binding domain of malonyl-CoA ACP transacylase"/>
    <property type="match status" value="3"/>
</dbReference>
<feature type="domain" description="Ketosynthase family 3 (KS3)" evidence="9">
    <location>
        <begin position="1019"/>
        <end position="1443"/>
    </location>
</feature>
<feature type="active site" description="Proton acceptor; for dehydratase activity" evidence="6">
    <location>
        <position position="3686"/>
    </location>
</feature>
<dbReference type="InterPro" id="IPR020806">
    <property type="entry name" value="PKS_PP-bd"/>
</dbReference>
<dbReference type="InterPro" id="IPR020843">
    <property type="entry name" value="ER"/>
</dbReference>
<gene>
    <name evidence="12" type="ORF">F4557_004329</name>
    <name evidence="11" type="ORF">GCM10009546_36640</name>
</gene>
<dbReference type="InterPro" id="IPR020807">
    <property type="entry name" value="PKS_DH"/>
</dbReference>
<reference evidence="12 13" key="3">
    <citation type="submission" date="2020-08" db="EMBL/GenBank/DDBJ databases">
        <title>Sequencing the genomes of 1000 actinobacteria strains.</title>
        <authorList>
            <person name="Klenk H.-P."/>
        </authorList>
    </citation>
    <scope>NUCLEOTIDE SEQUENCE [LARGE SCALE GENOMIC DNA]</scope>
    <source>
        <strain evidence="12 13">DSM 44772</strain>
    </source>
</reference>
<dbReference type="RefSeq" id="WP_184890703.1">
    <property type="nucleotide sequence ID" value="NZ_BAAAHD010000032.1"/>
</dbReference>
<feature type="active site" description="Proton acceptor; for dehydratase activity" evidence="6">
    <location>
        <position position="1954"/>
    </location>
</feature>
<keyword evidence="1" id="KW-0596">Phosphopantetheine</keyword>
<dbReference type="Gene3D" id="3.40.50.720">
    <property type="entry name" value="NAD(P)-binding Rossmann-like Domain"/>
    <property type="match status" value="2"/>
</dbReference>
<dbReference type="InterPro" id="IPR036347">
    <property type="entry name" value="DEBS_docking_sf"/>
</dbReference>
<evidence type="ECO:0000313" key="11">
    <source>
        <dbReference type="EMBL" id="GAA0570563.1"/>
    </source>
</evidence>
<evidence type="ECO:0000256" key="4">
    <source>
        <dbReference type="ARBA" id="ARBA00023268"/>
    </source>
</evidence>
<dbReference type="InterPro" id="IPR032821">
    <property type="entry name" value="PKS_assoc"/>
</dbReference>
<dbReference type="PANTHER" id="PTHR43775">
    <property type="entry name" value="FATTY ACID SYNTHASE"/>
    <property type="match status" value="1"/>
</dbReference>
<evidence type="ECO:0000313" key="12">
    <source>
        <dbReference type="EMBL" id="MBB4775911.1"/>
    </source>
</evidence>
<dbReference type="InterPro" id="IPR049551">
    <property type="entry name" value="PKS_DH_C"/>
</dbReference>
<feature type="domain" description="PKS/mFAS DH" evidence="10">
    <location>
        <begin position="3654"/>
        <end position="3936"/>
    </location>
</feature>
<dbReference type="SMART" id="SM00822">
    <property type="entry name" value="PKS_KR"/>
    <property type="match status" value="2"/>
</dbReference>
<dbReference type="FunFam" id="3.40.366.10:FF:000002">
    <property type="entry name" value="Probable polyketide synthase 2"/>
    <property type="match status" value="2"/>
</dbReference>
<dbReference type="InterPro" id="IPR016036">
    <property type="entry name" value="Malonyl_transacylase_ACP-bd"/>
</dbReference>
<dbReference type="CDD" id="cd00833">
    <property type="entry name" value="PKS"/>
    <property type="match status" value="3"/>
</dbReference>
<evidence type="ECO:0000256" key="7">
    <source>
        <dbReference type="SAM" id="MobiDB-lite"/>
    </source>
</evidence>
<reference evidence="14" key="2">
    <citation type="journal article" date="2019" name="Int. J. Syst. Evol. Microbiol.">
        <title>The Global Catalogue of Microorganisms (GCM) 10K type strain sequencing project: providing services to taxonomists for standard genome sequencing and annotation.</title>
        <authorList>
            <consortium name="The Broad Institute Genomics Platform"/>
            <consortium name="The Broad Institute Genome Sequencing Center for Infectious Disease"/>
            <person name="Wu L."/>
            <person name="Ma J."/>
        </authorList>
    </citation>
    <scope>NUCLEOTIDE SEQUENCE [LARGE SCALE GENOMIC DNA]</scope>
    <source>
        <strain evidence="14">JCM 10667</strain>
    </source>
</reference>
<dbReference type="InterPro" id="IPR020841">
    <property type="entry name" value="PKS_Beta-ketoAc_synthase_dom"/>
</dbReference>
<dbReference type="InterPro" id="IPR036736">
    <property type="entry name" value="ACP-like_sf"/>
</dbReference>
<comment type="caution">
    <text evidence="12">The sequence shown here is derived from an EMBL/GenBank/DDBJ whole genome shotgun (WGS) entry which is preliminary data.</text>
</comment>
<evidence type="ECO:0000256" key="5">
    <source>
        <dbReference type="ARBA" id="ARBA00023315"/>
    </source>
</evidence>
<dbReference type="Gene3D" id="1.10.1200.10">
    <property type="entry name" value="ACP-like"/>
    <property type="match status" value="3"/>
</dbReference>
<dbReference type="CDD" id="cd08956">
    <property type="entry name" value="KR_3_FAS_SDR_x"/>
    <property type="match status" value="2"/>
</dbReference>
<dbReference type="SMART" id="SM00825">
    <property type="entry name" value="PKS_KS"/>
    <property type="match status" value="3"/>
</dbReference>
<sequence length="4923" mass="511046">MRAGDGGPVAIVGLSCRMPGAAGPGEFWRLLRSGTEAVGEAPERRLATGTLCDLSRLDIAPGARRGGFLDQVDGFDAAFFGISPREAAVIDPRQRLMLELAWEGLEDAGIVPRSLRGGGTGVFVGAIGDDYASLGTRYGTGTITQHTATGLNRGIIANRVSYTLGLGGPSVTVDTGQSSSLVAVHMAAASVRRGESDLALAGGVNIAITPDGFIAADRFGGLSPDGRCHTFDARANGYVRGEGGAVVVLKPLDRALADGDRIYCVIRGSAVNNDGAGEGLTVPEQAGQEEAVRLACRHAEVGPADVQYVELHGTGTRAGDPVEAAALGAELGVPAASQGARRPLAVGSVKTNIGHLEGAAGIAGLVKTVLCIRHRELVPSLNFERPHPRIPLDRLNLRVQDAAGPWPQPSRPLVAGVSSFGMGGTNCHVVLAEPDVTEPTPEAGRPAGVRPFLLSARSERALRAQARLLREHLDTADPRPADLAYSLATTRSAFEYRAAVLADDAAGLAGGLDAVARGGSAPALVRGRAAAGRVAFLFAGGGTQRLGMGRDLHAAHPSFARSFDEACAHLDRHLDRRVRDVVFAERGSDDAALLDETLYTQVGLFSLEVALFRLLESWGVRPDYLMGHSSGEVVAAHCAGVLSLEDACALAAARGRLMQALPAGGAMVAVQASEDELSPLVAEHVAEHGSRVSVAVANAPMATVISGDEDAVLAIAAYWRERGRKTKRLRISHASHSPHTEGMLEEFEGIARRLDFRPPRIPVLSNVTGRVATDDEICAPGHWARQVRSTVRFMDGMRALENAGVSTYVELGPGGELSAIGRDCVDPVTAVLVQTLREDRPEPRTLLGAVAELSVRGADVDWEAVLAGQGGRRVPLPTYPFQRERHWLRPPAAGEPDEAAVPAEPVRAEAVTDHDDDRPVSGLAMLDVVRAEAATVLGYDRPEAVEPQWTFRDLGFDSLTAVELRTRLAQATGLPLPSTVLFDHPSPEGLARHLAEQASGSPDPEPNQGAAPGAAAAAGEPVAIVAMACRYPGGVRSPEDLWELVAAGRDAISGFPDDRGWDLAALHAPDPGRTGTTYATAGGFVRDAGGFDPDPFGISPREAAAMDPQQRLLLETSWEVLERAGIDPMSLKGSRTGVFVGGTHQEYGPRLHEAGDDAEGYLLTGTAASVMSGRIAYVFGLEGPAVTVDTACSSSLVALHQACQAVLRGECDRALAAGVAVMSTPGMFVEFGRQRGLAPDGRCKSFAASADGTSWAEGAAVVLVEPLSVARREGHRVLATVAGSATNQDGASNGLTAPSGPSQRRVIAQALAAAGLAPDEVDAVEAHGTGTALGDPIEARALLAAYGRDRDRPLWLGSVKSNIGHTQAAAGLAGVIKMVEAMRHGTLPRTLHVDAPTPHVDWSAGRMALLTEPVGWPAAGRPRRAAVSSFGISGTNAHVILQEPPAGPADEPDAPEGERPGRVVPLAVSAKSEPALRAQARRLREHVAASPDLSPLDVAYSLATTRAGLEQRGAVLAEDRAGMMAGLAALAEGDTGSGVVRAEARHGRVAVLFSGQGSQRPGMGRELYEALPVFAAAFDEVCAHLEPLLERPLRDVVFAEPGGPGAELLDRTEYAQPGLFALETALFRTAEAWGLRPDYAAGHSIGELTAAHVAGILSLEDACALVAARGALMGRLPAGGAMAAVQATAEEAGRLLEERGGRASIAAVNGPASVVVSGDEPVVAEIAGAFRARGRRTKRLTVSHAFHSPRMEPMLAEFGEVAERLSYRAPRIPVVSNVTGAPGTAEEMCSPRYWVEHVRRPVLFAAGVDRLAGEGVTRLVELGPDGTLAALAEEVLAGRDGGAEALAVPVLHRDRPETESFTAALARLHAHGVPLDWEGVFAGSGARRVELPTYPFQHRRFWAPVPRAAASAAELGLDAADHPLLGAATRRADGDTVTMHGHLSLPTHPWLADHVVAGVPMVPATALVDMALRAAEETDCDQVEELVLQAPLVLPPDGGMQIQVTVGGADASGRRPLTVDSRTADVRAGSDRPWTRNAEGAVRTGSAPPPEGEPAAWPPAGAVPVPLDGFYDGLEQAGYEYGAAFRALTGAWRAGDEIFAEAALPGELRGDAARFGIHPVLLDAVLHARVGLDGSGGPDGTAPRLPFAWNGVTLHAAGATGLRARISADGAMTVTDGTGSPVATVDALALRAPARLAPAPAQAVRDSLFHVEWRPIPQAPGAAELPLVVADLRPEHHRAENLRADAATVRATAERALRAVTDWLAADHPECARLVVLTRAAVGVHDGEAADPAQAAAWGLVRSAQAENPERLLLADALDEDGLDEDEGDAALLDACRAAAAAGEPQLALRDGRAFVPRLARPPVAAPEPRELDPEGTVLITGGTGTLGGLLARHLVAEHGVRHLVLAGRRGPDAPGAAELRAELAAAGAQVTLAACDAADRAQLAATLDRIPGDHPLTGVVHAAGAVDDGIVTALTAERLDRTLRPKADAALHLHELTRGLDLAMFVLYSSIAGTLGTAGQGNYAAANAALDAIARHRRARGLPAVSVAWGLWEPESAISGTLTGGAMARLRRAGIAPLPAGDGLALFDAAIASGRAEVVAARLDVAGLRTSTGDGPPPMLRGLVRGLSRRVTAGEPAGGLAGRLAALSEAEQHRELLGLVRAQVAEVLGHASSGAIGDDRAFEDIGFDSLTAVELRNRLNTATGLRLPPTLLFDHPTVRRLSARLREELLGTAAARPDMAPEPAEGAPDEPIAIVGMGCRYPGGVASPEDLWELVAAGRDAISGFPGDRGWDLDGLYHPDPDHPGTSYAREGGFLHDAAQFDAGFFGISPREALAMDPQQRLLLETSWEALERAGIGPASLKGSPAGVFAGVMYYDYARGGRLPQAAEGYAVTGTSGSVVSGRVAYLFGLEGPAVTVDTACSSSLVALHLAAQALRRGECSLALAGGVTVMANPDTFVEFSRQRGLAPDGRCKSFAASADGVAWSEGAGVLVLERLSQARRNGHPVLAVVRGSATNQDGASNGLTAPNGPSQQRVIRAALAAARLRPDQVDAVDGHGTGTTLGDPIEAQALLAAYGRDRAPDRPLWLGSVKSNIGHAQAAAGVAGIIKMVMAMRHGELPPSLHGAEPTPHVDWSAGAVSLLAEPVPWRRGDRPRRAGVSSFGISGTNAHVIIEEADDAAAPPAEPAEPSGAGAAVVPWPLSGRTEDALRAQAARLRDFLAARPGLGPADVGFSLATTRTALEHRAVVLVREREEALQTLAELSEGGQAPEVVRGEERAGGGVAFLFPGQGAQRAGMGRGLYEAYPVFAGAFDEICEHLDPVLGCSLREVVFGGEAPGGLSLDDTVYAQAGLFAVETSLFRLLAAWGVRPDFLLGHSIGEVAAAHVAGVLSLDDACSLVAARGQLMQRLPGGGAMVAVQASEDEVLPLLAGREDAVAIAALNGPSATVLSGEAEAVEALAAHWRDRGRRTRRLRVSHAFHSPWMEPMLAGFRAVAEGLTFRPPEIPVVSNLTGEPVPAERLCSADYWVEHVRGAVRFADGVRWLESQDVAACIELGPGVLTAMARECMDRDRADEAPATAAALRENRPEPEAVLGAVAQAHTAGVPVDWAALLAPARPRRVDLPTYAFQRRRFWLSADTRREDAAGLGLAAAEHPLLGASVGLADGGGMLFTGRLSQRTHPWLGDHRVHGAAVVPATAFLEMAVRAGDELGCGRVEELTLEAPLDVPDREAVAVQVGVVAEGEPGRWALSVHSRPEKAPAGAPWTRHATGALGPAAGAPPASGEVWPPEGAEPVDVADLYARAAAGGLDYGPGFRRLRAVWRRGGEVFAEADLDPGDAANGDAGGAADGFVAHPALLDAALQAGLPLVAGEGDDGGRLPFVCAGVDVYASGASALRIRVVQEGGEGISVAAWDPDGSPVAAIDSVALRPVPARRARGGGEWLFHVDWTPLPGDAHEAPDRHDWAVLGADDLGLGRALESGGVAVHRHPDLADLAASIEAGAAVPGVVALPCAGPADADDGAAAERMTVAVLGTVQRWLADPRFETSRLAVFTRGAVEAGDGAEVADPACAPIWGLMRSAQAEHPGRFLIVDLDGDPASPQVAADRLPAAVDADEPQLAIRRGEALVPRLTGTGTDPALAPPAEAGAWRMAAPASATLEDLELVPHPEAAAPLGAGEVRVAVRAAGLNFRDVLIALGMYPDAGAPLGSEGAGVVTEVGAGVTDLAAGDRVAGLFPYAFGPVAAVDRRMLARIPAGWSYAQAAAVPVAYLTACYGLVDLADLRPGEAVLVHAATGGVGMAAVQLARHLGAEVFATASEAKWPALRALGLDEAHIASSRDLDFEHRFLAATGGRGMDVVLDALNGEFVDASLRLLPRGGRFVEMGKTDIRDADEVAASYPGVAYRAYDVLEAGPERIGRMLAEIVELFERGALRHPPLRAWDLRQARQAFRHMSQARHVGKIVFTVPVPPDPAGTVLITGGTGALGRRVARHLVERHGMRHLLLTGRQGSRAPGAAELAAELTGLGAQVTVAACDAADRAGLARLLAGVPAEHPLTAVVHAAGVVDDAVVGSMTPDQVARVLRPKVAAAANLDALTRELDLAEFVLFSSSAGVLGTPGQANYAAANAFEDALAARRKALGLPAVSLAWGLWAETSRMTAHLDGADLARLGRSGVVPLPSEQGLALFDIARGDGRALLVPARLDLAALRAQAGAGRAPAVLRGLAGGTGRRAAGRGGRAAGPSLGERLARLPEGRRHEAVLDVVRANAATVLGHRSADAVTTTSTFKELGFDSLTAVEFRNRLSTAAGTRLPATLVFDHPTLDALARHLGGYLADGEAAGADPGPPAVLSELDRLESALGAAPGGWSGHREVTARLEALLGRWRDRHAAAPAADLEADLAPDLAPDRLDTATSDEVIDFIDRELGIS</sequence>
<dbReference type="Gene3D" id="3.40.47.10">
    <property type="match status" value="3"/>
</dbReference>
<keyword evidence="14" id="KW-1185">Reference proteome</keyword>
<feature type="domain" description="Ketosynthase family 3 (KS3)" evidence="9">
    <location>
        <begin position="6"/>
        <end position="433"/>
    </location>
</feature>
<dbReference type="Pfam" id="PF22953">
    <property type="entry name" value="SpnB_Rossmann"/>
    <property type="match status" value="2"/>
</dbReference>
<evidence type="ECO:0000256" key="3">
    <source>
        <dbReference type="ARBA" id="ARBA00022679"/>
    </source>
</evidence>
<dbReference type="Pfam" id="PF08240">
    <property type="entry name" value="ADH_N"/>
    <property type="match status" value="1"/>
</dbReference>
<feature type="region of interest" description="C-terminal hotdog fold" evidence="6">
    <location>
        <begin position="2062"/>
        <end position="2222"/>
    </location>
</feature>
<dbReference type="InterPro" id="IPR049552">
    <property type="entry name" value="PKS_DH_N"/>
</dbReference>
<dbReference type="SMART" id="SM00827">
    <property type="entry name" value="PKS_AT"/>
    <property type="match status" value="3"/>
</dbReference>
<dbReference type="SUPFAM" id="SSF50129">
    <property type="entry name" value="GroES-like"/>
    <property type="match status" value="1"/>
</dbReference>
<keyword evidence="2" id="KW-0597">Phosphoprotein</keyword>
<dbReference type="InterPro" id="IPR049900">
    <property type="entry name" value="PKS_mFAS_DH"/>
</dbReference>
<feature type="region of interest" description="N-terminal hotdog fold" evidence="6">
    <location>
        <begin position="1922"/>
        <end position="2049"/>
    </location>
</feature>
<organism evidence="12 13">
    <name type="scientific">Actinomadura livida</name>
    <dbReference type="NCBI Taxonomy" id="79909"/>
    <lineage>
        <taxon>Bacteria</taxon>
        <taxon>Bacillati</taxon>
        <taxon>Actinomycetota</taxon>
        <taxon>Actinomycetes</taxon>
        <taxon>Streptosporangiales</taxon>
        <taxon>Thermomonosporaceae</taxon>
        <taxon>Actinomadura</taxon>
    </lineage>
</organism>
<dbReference type="InterPro" id="IPR042104">
    <property type="entry name" value="PKS_dehydratase_sf"/>
</dbReference>
<feature type="domain" description="PKS/mFAS DH" evidence="10">
    <location>
        <begin position="1922"/>
        <end position="2222"/>
    </location>
</feature>
<dbReference type="InterPro" id="IPR050091">
    <property type="entry name" value="PKS_NRPS_Biosynth_Enz"/>
</dbReference>
<feature type="region of interest" description="C-terminal hotdog fold" evidence="6">
    <location>
        <begin position="3791"/>
        <end position="3936"/>
    </location>
</feature>
<dbReference type="InterPro" id="IPR014030">
    <property type="entry name" value="Ketoacyl_synth_N"/>
</dbReference>
<evidence type="ECO:0000259" key="10">
    <source>
        <dbReference type="PROSITE" id="PS52019"/>
    </source>
</evidence>
<dbReference type="Pfam" id="PF16197">
    <property type="entry name" value="KAsynt_C_assoc"/>
    <property type="match status" value="3"/>
</dbReference>
<dbReference type="InterPro" id="IPR014031">
    <property type="entry name" value="Ketoacyl_synth_C"/>
</dbReference>
<evidence type="ECO:0000256" key="6">
    <source>
        <dbReference type="PROSITE-ProRule" id="PRU01363"/>
    </source>
</evidence>
<evidence type="ECO:0000256" key="1">
    <source>
        <dbReference type="ARBA" id="ARBA00022450"/>
    </source>
</evidence>
<dbReference type="InterPro" id="IPR016039">
    <property type="entry name" value="Thiolase-like"/>
</dbReference>
<feature type="domain" description="Ketosynthase family 3 (KS3)" evidence="9">
    <location>
        <begin position="2750"/>
        <end position="3175"/>
    </location>
</feature>
<dbReference type="Pfam" id="PF13602">
    <property type="entry name" value="ADH_zinc_N_2"/>
    <property type="match status" value="1"/>
</dbReference>
<dbReference type="SMART" id="SM01294">
    <property type="entry name" value="PKS_PP_betabranch"/>
    <property type="match status" value="3"/>
</dbReference>
<dbReference type="Pfam" id="PF00698">
    <property type="entry name" value="Acyl_transf_1"/>
    <property type="match status" value="3"/>
</dbReference>
<reference evidence="11" key="4">
    <citation type="submission" date="2023-12" db="EMBL/GenBank/DDBJ databases">
        <authorList>
            <person name="Sun Q."/>
            <person name="Inoue M."/>
        </authorList>
    </citation>
    <scope>NUCLEOTIDE SEQUENCE</scope>
    <source>
        <strain evidence="11">JCM 10667</strain>
    </source>
</reference>
<dbReference type="Gene3D" id="3.10.129.110">
    <property type="entry name" value="Polyketide synthase dehydratase"/>
    <property type="match status" value="2"/>
</dbReference>
<dbReference type="Pfam" id="PF14765">
    <property type="entry name" value="PS-DH"/>
    <property type="match status" value="2"/>
</dbReference>
<feature type="region of interest" description="Disordered" evidence="7">
    <location>
        <begin position="996"/>
        <end position="1015"/>
    </location>
</feature>
<evidence type="ECO:0000259" key="8">
    <source>
        <dbReference type="PROSITE" id="PS50075"/>
    </source>
</evidence>
<dbReference type="Pfam" id="PF09277">
    <property type="entry name" value="Erythro-docking"/>
    <property type="match status" value="1"/>
</dbReference>
<dbReference type="Pfam" id="PF08659">
    <property type="entry name" value="KR"/>
    <property type="match status" value="2"/>
</dbReference>
<dbReference type="GO" id="GO:0004315">
    <property type="term" value="F:3-oxoacyl-[acyl-carrier-protein] synthase activity"/>
    <property type="evidence" value="ECO:0007669"/>
    <property type="project" value="InterPro"/>
</dbReference>
<feature type="domain" description="Carrier" evidence="8">
    <location>
        <begin position="923"/>
        <end position="998"/>
    </location>
</feature>
<feature type="compositionally biased region" description="Low complexity" evidence="7">
    <location>
        <begin position="3768"/>
        <end position="3781"/>
    </location>
</feature>
<dbReference type="InterPro" id="IPR015357">
    <property type="entry name" value="EryA2_docking"/>
</dbReference>
<dbReference type="GO" id="GO:0004312">
    <property type="term" value="F:fatty acid synthase activity"/>
    <property type="evidence" value="ECO:0007669"/>
    <property type="project" value="TreeGrafter"/>
</dbReference>
<dbReference type="SUPFAM" id="SSF53901">
    <property type="entry name" value="Thiolase-like"/>
    <property type="match status" value="3"/>
</dbReference>
<dbReference type="Pfam" id="PF02801">
    <property type="entry name" value="Ketoacyl-synt_C"/>
    <property type="match status" value="3"/>
</dbReference>